<reference evidence="3 4" key="1">
    <citation type="submission" date="2016-04" db="EMBL/GenBank/DDBJ databases">
        <title>Reclassification of Paraburkholderia panaciterrae (Farh et al. 2015) Dobritsa &amp; Samadpour 2016 as a later homotypic synonym of Paraburkholderia ginsengiterrae (Farh et al. 2015) Dobritsa &amp; Samadpour 2016.</title>
        <authorList>
            <person name="Dobritsa A.P."/>
            <person name="Kutumbaka K."/>
            <person name="Samadpour M."/>
        </authorList>
    </citation>
    <scope>NUCLEOTIDE SEQUENCE [LARGE SCALE GENOMIC DNA]</scope>
    <source>
        <strain evidence="2 4">DCY85</strain>
        <strain evidence="1 3">DCY85-1</strain>
    </source>
</reference>
<dbReference type="Proteomes" id="UP000078116">
    <property type="component" value="Unassembled WGS sequence"/>
</dbReference>
<organism evidence="2 4">
    <name type="scientific">Paraburkholderia ginsengiterrae</name>
    <dbReference type="NCBI Taxonomy" id="1462993"/>
    <lineage>
        <taxon>Bacteria</taxon>
        <taxon>Pseudomonadati</taxon>
        <taxon>Pseudomonadota</taxon>
        <taxon>Betaproteobacteria</taxon>
        <taxon>Burkholderiales</taxon>
        <taxon>Burkholderiaceae</taxon>
        <taxon>Paraburkholderia</taxon>
    </lineage>
</organism>
<comment type="caution">
    <text evidence="2">The sequence shown here is derived from an EMBL/GenBank/DDBJ whole genome shotgun (WGS) entry which is preliminary data.</text>
</comment>
<dbReference type="EMBL" id="LXJZ01000231">
    <property type="protein sequence ID" value="OAJ52498.1"/>
    <property type="molecule type" value="Genomic_DNA"/>
</dbReference>
<proteinExistence type="predicted"/>
<gene>
    <name evidence="1" type="ORF">A6V36_13910</name>
    <name evidence="2" type="ORF">A6V37_09290</name>
</gene>
<evidence type="ECO:0000313" key="1">
    <source>
        <dbReference type="EMBL" id="OAJ52498.1"/>
    </source>
</evidence>
<dbReference type="RefSeq" id="WP_064271948.1">
    <property type="nucleotide sequence ID" value="NZ_LXJZ01000231.1"/>
</dbReference>
<evidence type="ECO:0000313" key="3">
    <source>
        <dbReference type="Proteomes" id="UP000077961"/>
    </source>
</evidence>
<dbReference type="Proteomes" id="UP000077961">
    <property type="component" value="Unassembled WGS sequence"/>
</dbReference>
<dbReference type="OrthoDB" id="5957412at2"/>
<dbReference type="EMBL" id="LXKA01000371">
    <property type="protein sequence ID" value="OAJ52626.1"/>
    <property type="molecule type" value="Genomic_DNA"/>
</dbReference>
<accession>A0A1A9MZN9</accession>
<keyword evidence="3" id="KW-1185">Reference proteome</keyword>
<name>A0A1A9MZN9_9BURK</name>
<sequence length="146" mass="16474">MTSHPEHELPTTAAIEFRDELLEKGWPDDRRIAELAGEAPCPGVATYAVQARARGSLLGVWSAPTHCFLYPDFQFDSSGDIRKDVAELLAVLPGEDDRGGWRRTFWLYSPHALLDDRAPAEMFMDDPMRVITVAREEFLSDPEAIW</sequence>
<dbReference type="AlphaFoldDB" id="A0A1A9MZN9"/>
<evidence type="ECO:0000313" key="2">
    <source>
        <dbReference type="EMBL" id="OAJ52626.1"/>
    </source>
</evidence>
<protein>
    <submittedName>
        <fullName evidence="2">Uncharacterized protein</fullName>
    </submittedName>
</protein>
<evidence type="ECO:0000313" key="4">
    <source>
        <dbReference type="Proteomes" id="UP000078116"/>
    </source>
</evidence>